<dbReference type="InterPro" id="IPR052021">
    <property type="entry name" value="Type-I_RS_S_subunit"/>
</dbReference>
<dbReference type="InterPro" id="IPR044946">
    <property type="entry name" value="Restrct_endonuc_typeI_TRD_sf"/>
</dbReference>
<dbReference type="GO" id="GO:0009307">
    <property type="term" value="P:DNA restriction-modification system"/>
    <property type="evidence" value="ECO:0007669"/>
    <property type="project" value="UniProtKB-KW"/>
</dbReference>
<accession>A0A0B0EJ13</accession>
<dbReference type="InterPro" id="IPR000055">
    <property type="entry name" value="Restrct_endonuc_typeI_TRD"/>
</dbReference>
<gene>
    <name evidence="5" type="ORF">SCABRO_03581</name>
</gene>
<evidence type="ECO:0000313" key="6">
    <source>
        <dbReference type="Proteomes" id="UP000030652"/>
    </source>
</evidence>
<dbReference type="PANTHER" id="PTHR30408">
    <property type="entry name" value="TYPE-1 RESTRICTION ENZYME ECOKI SPECIFICITY PROTEIN"/>
    <property type="match status" value="1"/>
</dbReference>
<comment type="caution">
    <text evidence="5">The sequence shown here is derived from an EMBL/GenBank/DDBJ whole genome shotgun (WGS) entry which is preliminary data.</text>
</comment>
<dbReference type="GO" id="GO:0003677">
    <property type="term" value="F:DNA binding"/>
    <property type="evidence" value="ECO:0007669"/>
    <property type="project" value="UniProtKB-KW"/>
</dbReference>
<keyword evidence="3" id="KW-0238">DNA-binding</keyword>
<dbReference type="CDD" id="cd17287">
    <property type="entry name" value="RMtype1_S_EcoN10ORF171P_TRD2-CR2_like"/>
    <property type="match status" value="1"/>
</dbReference>
<dbReference type="REBASE" id="103273">
    <property type="entry name" value="S.SbrRU1ORF3582P"/>
</dbReference>
<evidence type="ECO:0000256" key="1">
    <source>
        <dbReference type="ARBA" id="ARBA00010923"/>
    </source>
</evidence>
<dbReference type="PANTHER" id="PTHR30408:SF12">
    <property type="entry name" value="TYPE I RESTRICTION ENZYME MJAVIII SPECIFICITY SUBUNIT"/>
    <property type="match status" value="1"/>
</dbReference>
<dbReference type="AlphaFoldDB" id="A0A0B0EJ13"/>
<dbReference type="Gene3D" id="3.90.220.20">
    <property type="entry name" value="DNA methylase specificity domains"/>
    <property type="match status" value="1"/>
</dbReference>
<dbReference type="PATRIC" id="fig|237368.3.peg.3858"/>
<proteinExistence type="inferred from homology"/>
<organism evidence="5 6">
    <name type="scientific">Candidatus Scalindua brodae</name>
    <dbReference type="NCBI Taxonomy" id="237368"/>
    <lineage>
        <taxon>Bacteria</taxon>
        <taxon>Pseudomonadati</taxon>
        <taxon>Planctomycetota</taxon>
        <taxon>Candidatus Brocadiia</taxon>
        <taxon>Candidatus Brocadiales</taxon>
        <taxon>Candidatus Scalinduaceae</taxon>
        <taxon>Candidatus Scalindua</taxon>
    </lineage>
</organism>
<dbReference type="Proteomes" id="UP000030652">
    <property type="component" value="Unassembled WGS sequence"/>
</dbReference>
<name>A0A0B0EJ13_9BACT</name>
<dbReference type="eggNOG" id="COG0732">
    <property type="taxonomic scope" value="Bacteria"/>
</dbReference>
<evidence type="ECO:0000313" key="5">
    <source>
        <dbReference type="EMBL" id="KHE90685.1"/>
    </source>
</evidence>
<dbReference type="Pfam" id="PF01420">
    <property type="entry name" value="Methylase_S"/>
    <property type="match status" value="1"/>
</dbReference>
<protein>
    <submittedName>
        <fullName evidence="5">EcoKI restriction-modification system protein HsdS</fullName>
    </submittedName>
</protein>
<evidence type="ECO:0000256" key="3">
    <source>
        <dbReference type="ARBA" id="ARBA00023125"/>
    </source>
</evidence>
<feature type="domain" description="Type I restriction modification DNA specificity" evidence="4">
    <location>
        <begin position="1"/>
        <end position="172"/>
    </location>
</feature>
<dbReference type="EMBL" id="JRYO01000247">
    <property type="protein sequence ID" value="KHE90685.1"/>
    <property type="molecule type" value="Genomic_DNA"/>
</dbReference>
<comment type="similarity">
    <text evidence="1">Belongs to the type-I restriction system S methylase family.</text>
</comment>
<reference evidence="5 6" key="1">
    <citation type="submission" date="2014-10" db="EMBL/GenBank/DDBJ databases">
        <title>Draft genome of anammox bacterium scalindua brodae, obtained using differential coverage binning of sequence data from two enrichment reactors.</title>
        <authorList>
            <person name="Speth D.R."/>
            <person name="Russ L."/>
            <person name="Kartal B."/>
            <person name="Op den Camp H.J."/>
            <person name="Dutilh B.E."/>
            <person name="Jetten M.S."/>
        </authorList>
    </citation>
    <scope>NUCLEOTIDE SEQUENCE [LARGE SCALE GENOMIC DNA]</scope>
    <source>
        <strain evidence="5">RU1</strain>
    </source>
</reference>
<evidence type="ECO:0000259" key="4">
    <source>
        <dbReference type="Pfam" id="PF01420"/>
    </source>
</evidence>
<keyword evidence="2" id="KW-0680">Restriction system</keyword>
<dbReference type="SUPFAM" id="SSF116734">
    <property type="entry name" value="DNA methylase specificity domain"/>
    <property type="match status" value="1"/>
</dbReference>
<sequence>MEMVELGNICDVTSGGTPDRKNESYWNGNIPYVKTGQIYFNRIKEADEFITKEGLKNSSARLISPGTILMAMYGQGVTRARVAILEIKAAINQAVAAISSKDESLSLEFLYYQLQGLYEYLRKISDARGGNQSNLNAKLIKELKIGIPSIDIQREIVAQIEKEQALVNANKQLIEIFEQKIKERIAKVWGE</sequence>
<evidence type="ECO:0000256" key="2">
    <source>
        <dbReference type="ARBA" id="ARBA00022747"/>
    </source>
</evidence>